<evidence type="ECO:0000256" key="5">
    <source>
        <dbReference type="ARBA" id="ARBA00022989"/>
    </source>
</evidence>
<evidence type="ECO:0000256" key="4">
    <source>
        <dbReference type="ARBA" id="ARBA00022725"/>
    </source>
</evidence>
<feature type="transmembrane region" description="Helical" evidence="9">
    <location>
        <begin position="200"/>
        <end position="220"/>
    </location>
</feature>
<sequence>MSFFRYKLEHIGDNERMDVDLNMKKVDDNNYWIALDCLRKHIKVIQFSEFIDASFSVSYFFSLALFVLLLAVSVTQILMHFDQLNEAVRYSSLFLSVLIQLFWQCWQAQCLLNHKYFNNRIMCDIYINIIHINIAFLICNNFRCQGYWYYTSTRCKKTLALIMIRSSKPCEITAMNLITFSIETFSSILYMPLYKKSTNLNFLIFFSFLLKGFTNVDVLFHRIAINALNY</sequence>
<protein>
    <submittedName>
        <fullName evidence="10">Odorant receptor 13a-like</fullName>
    </submittedName>
</protein>
<comment type="caution">
    <text evidence="10">The sequence shown here is derived from an EMBL/GenBank/DDBJ whole genome shotgun (WGS) entry which is preliminary data.</text>
</comment>
<evidence type="ECO:0000313" key="11">
    <source>
        <dbReference type="Proteomes" id="UP001607302"/>
    </source>
</evidence>
<dbReference type="InterPro" id="IPR004117">
    <property type="entry name" value="7tm6_olfct_rcpt"/>
</dbReference>
<dbReference type="GO" id="GO:0016020">
    <property type="term" value="C:membrane"/>
    <property type="evidence" value="ECO:0007669"/>
    <property type="project" value="UniProtKB-SubCell"/>
</dbReference>
<dbReference type="AlphaFoldDB" id="A0ABD2B3J2"/>
<feature type="transmembrane region" description="Helical" evidence="9">
    <location>
        <begin position="172"/>
        <end position="194"/>
    </location>
</feature>
<proteinExistence type="predicted"/>
<dbReference type="Proteomes" id="UP001607302">
    <property type="component" value="Unassembled WGS sequence"/>
</dbReference>
<name>A0ABD2B3J2_VESSQ</name>
<reference evidence="10 11" key="1">
    <citation type="journal article" date="2024" name="Ann. Entomol. Soc. Am.">
        <title>Genomic analyses of the southern and eastern yellowjacket wasps (Hymenoptera: Vespidae) reveal evolutionary signatures of social life.</title>
        <authorList>
            <person name="Catto M.A."/>
            <person name="Caine P.B."/>
            <person name="Orr S.E."/>
            <person name="Hunt B.G."/>
            <person name="Goodisman M.A.D."/>
        </authorList>
    </citation>
    <scope>NUCLEOTIDE SEQUENCE [LARGE SCALE GENOMIC DNA]</scope>
    <source>
        <strain evidence="10">233</strain>
        <tissue evidence="10">Head and thorax</tissue>
    </source>
</reference>
<evidence type="ECO:0000256" key="6">
    <source>
        <dbReference type="ARBA" id="ARBA00023136"/>
    </source>
</evidence>
<accession>A0ABD2B3J2</accession>
<dbReference type="Pfam" id="PF02949">
    <property type="entry name" value="7tm_6"/>
    <property type="match status" value="2"/>
</dbReference>
<keyword evidence="4" id="KW-0552">Olfaction</keyword>
<feature type="transmembrane region" description="Helical" evidence="9">
    <location>
        <begin position="59"/>
        <end position="81"/>
    </location>
</feature>
<evidence type="ECO:0000256" key="9">
    <source>
        <dbReference type="SAM" id="Phobius"/>
    </source>
</evidence>
<keyword evidence="6 9" id="KW-0472">Membrane</keyword>
<evidence type="ECO:0000256" key="8">
    <source>
        <dbReference type="ARBA" id="ARBA00023224"/>
    </source>
</evidence>
<gene>
    <name evidence="10" type="ORF">V1478_007548</name>
</gene>
<evidence type="ECO:0000256" key="2">
    <source>
        <dbReference type="ARBA" id="ARBA00022606"/>
    </source>
</evidence>
<keyword evidence="3 9" id="KW-0812">Transmembrane</keyword>
<dbReference type="GO" id="GO:0007165">
    <property type="term" value="P:signal transduction"/>
    <property type="evidence" value="ECO:0007669"/>
    <property type="project" value="UniProtKB-KW"/>
</dbReference>
<keyword evidence="2" id="KW-0716">Sensory transduction</keyword>
<dbReference type="GO" id="GO:0007608">
    <property type="term" value="P:sensory perception of smell"/>
    <property type="evidence" value="ECO:0007669"/>
    <property type="project" value="UniProtKB-KW"/>
</dbReference>
<keyword evidence="5 9" id="KW-1133">Transmembrane helix</keyword>
<evidence type="ECO:0000256" key="1">
    <source>
        <dbReference type="ARBA" id="ARBA00004141"/>
    </source>
</evidence>
<feature type="transmembrane region" description="Helical" evidence="9">
    <location>
        <begin position="87"/>
        <end position="106"/>
    </location>
</feature>
<keyword evidence="11" id="KW-1185">Reference proteome</keyword>
<evidence type="ECO:0000256" key="3">
    <source>
        <dbReference type="ARBA" id="ARBA00022692"/>
    </source>
</evidence>
<keyword evidence="8" id="KW-0807">Transducer</keyword>
<keyword evidence="7" id="KW-0675">Receptor</keyword>
<dbReference type="EMBL" id="JAUDFV010000133">
    <property type="protein sequence ID" value="KAL2727270.1"/>
    <property type="molecule type" value="Genomic_DNA"/>
</dbReference>
<evidence type="ECO:0000256" key="7">
    <source>
        <dbReference type="ARBA" id="ARBA00023170"/>
    </source>
</evidence>
<comment type="subcellular location">
    <subcellularLocation>
        <location evidence="1">Membrane</location>
        <topology evidence="1">Multi-pass membrane protein</topology>
    </subcellularLocation>
</comment>
<evidence type="ECO:0000313" key="10">
    <source>
        <dbReference type="EMBL" id="KAL2727270.1"/>
    </source>
</evidence>
<organism evidence="10 11">
    <name type="scientific">Vespula squamosa</name>
    <name type="common">Southern yellow jacket</name>
    <name type="synonym">Wasp</name>
    <dbReference type="NCBI Taxonomy" id="30214"/>
    <lineage>
        <taxon>Eukaryota</taxon>
        <taxon>Metazoa</taxon>
        <taxon>Ecdysozoa</taxon>
        <taxon>Arthropoda</taxon>
        <taxon>Hexapoda</taxon>
        <taxon>Insecta</taxon>
        <taxon>Pterygota</taxon>
        <taxon>Neoptera</taxon>
        <taxon>Endopterygota</taxon>
        <taxon>Hymenoptera</taxon>
        <taxon>Apocrita</taxon>
        <taxon>Aculeata</taxon>
        <taxon>Vespoidea</taxon>
        <taxon>Vespidae</taxon>
        <taxon>Vespinae</taxon>
        <taxon>Vespula</taxon>
    </lineage>
</organism>